<comment type="caution">
    <text evidence="1">The sequence shown here is derived from an EMBL/GenBank/DDBJ whole genome shotgun (WGS) entry which is preliminary data.</text>
</comment>
<sequence>VESFEKLGKKSLRKEEDTFIEEDRKTIQSVIDLKDYVVNRIEKLNEALADSQTVEDFTNRLYGVIEQFDLPTHLMTMRDELEIKHQFEEAEEIDQVWEGTIR</sequence>
<evidence type="ECO:0000313" key="2">
    <source>
        <dbReference type="Proteomes" id="UP000298340"/>
    </source>
</evidence>
<dbReference type="EMBL" id="QWDN01001105">
    <property type="protein sequence ID" value="TEB40613.1"/>
    <property type="molecule type" value="Genomic_DNA"/>
</dbReference>
<name>A0A4Y7U2G7_9FLAO</name>
<dbReference type="Proteomes" id="UP000298340">
    <property type="component" value="Unassembled WGS sequence"/>
</dbReference>
<evidence type="ECO:0000313" key="1">
    <source>
        <dbReference type="EMBL" id="TEB40613.1"/>
    </source>
</evidence>
<proteinExistence type="predicted"/>
<dbReference type="AlphaFoldDB" id="A0A4Y7U2G7"/>
<organism evidence="1 2">
    <name type="scientific">Flavobacterium circumlabens</name>
    <dbReference type="NCBI Taxonomy" id="2133765"/>
    <lineage>
        <taxon>Bacteria</taxon>
        <taxon>Pseudomonadati</taxon>
        <taxon>Bacteroidota</taxon>
        <taxon>Flavobacteriia</taxon>
        <taxon>Flavobacteriales</taxon>
        <taxon>Flavobacteriaceae</taxon>
        <taxon>Flavobacterium</taxon>
    </lineage>
</organism>
<feature type="non-terminal residue" evidence="1">
    <location>
        <position position="1"/>
    </location>
</feature>
<protein>
    <submittedName>
        <fullName evidence="1">Uncharacterized protein</fullName>
    </submittedName>
</protein>
<feature type="non-terminal residue" evidence="1">
    <location>
        <position position="102"/>
    </location>
</feature>
<gene>
    <name evidence="1" type="ORF">D0809_29720</name>
</gene>
<accession>A0A4Y7U2G7</accession>
<reference evidence="1 2" key="1">
    <citation type="journal article" date="2018" name="Syst. Appl. Microbiol.">
        <title>Flavobacterium circumlabens sp. nov. and Flavobacterium cupreum sp. nov., two psychrotrophic species isolated from Antarctic environmental samples.</title>
        <authorList>
            <person name="Kralova S."/>
            <person name="Busse H.J."/>
            <person name="Svec P."/>
            <person name="Maslanova I."/>
            <person name="Stankova E."/>
            <person name="Bartak M."/>
            <person name="Sedlacek I."/>
        </authorList>
    </citation>
    <scope>NUCLEOTIDE SEQUENCE [LARGE SCALE GENOMIC DNA]</scope>
    <source>
        <strain evidence="1 2">CCM 8828</strain>
    </source>
</reference>